<proteinExistence type="predicted"/>
<feature type="signal peptide" evidence="3">
    <location>
        <begin position="1"/>
        <end position="18"/>
    </location>
</feature>
<accession>A0A316TWV5</accession>
<dbReference type="Gene3D" id="3.40.50.1820">
    <property type="entry name" value="alpha/beta hydrolase"/>
    <property type="match status" value="1"/>
</dbReference>
<dbReference type="Gene3D" id="2.120.10.30">
    <property type="entry name" value="TolB, C-terminal domain"/>
    <property type="match status" value="1"/>
</dbReference>
<organism evidence="5 6">
    <name type="scientific">Rhodohalobacter mucosus</name>
    <dbReference type="NCBI Taxonomy" id="2079485"/>
    <lineage>
        <taxon>Bacteria</taxon>
        <taxon>Pseudomonadati</taxon>
        <taxon>Balneolota</taxon>
        <taxon>Balneolia</taxon>
        <taxon>Balneolales</taxon>
        <taxon>Balneolaceae</taxon>
        <taxon>Rhodohalobacter</taxon>
    </lineage>
</organism>
<reference evidence="5 6" key="1">
    <citation type="submission" date="2018-05" db="EMBL/GenBank/DDBJ databases">
        <title>Rhodohalobacter halophilus gen. nov., sp. nov., a moderately halophilic member of the family Balneolaceae.</title>
        <authorList>
            <person name="Liu Z.-W."/>
        </authorList>
    </citation>
    <scope>NUCLEOTIDE SEQUENCE [LARGE SCALE GENOMIC DNA]</scope>
    <source>
        <strain evidence="5 6">8A47</strain>
    </source>
</reference>
<evidence type="ECO:0000256" key="1">
    <source>
        <dbReference type="ARBA" id="ARBA00022801"/>
    </source>
</evidence>
<gene>
    <name evidence="5" type="ORF">DDZ15_07175</name>
</gene>
<dbReference type="InterPro" id="IPR029058">
    <property type="entry name" value="AB_hydrolase_fold"/>
</dbReference>
<evidence type="ECO:0000256" key="2">
    <source>
        <dbReference type="ARBA" id="ARBA00022825"/>
    </source>
</evidence>
<sequence>MKPIFWVFGLFYFIPSLAFSQNTAEKTEPVFEQVLSLKNPGSVQISPDGRHVLYSVSSAEWSENRYDSELWLSKNGGEPFPLTHNSSGSSSSGTWSDDGKWILFIRNVDGKNTMFVISPDGGEAFPLSYIDKSIQSFDLSPDGKTLAFLSQQEQPEARKTMEERFGKFAEDDTDYLLNRLYTVAFNPHFTRSHQQPCEQDSTYTMCPEAPEVVPHLEEAEFTITGIEWSPAGDRIAVDHQPNPIITSFLESDIAIYDPETGQLDKVVQNASSDGFSVWSPDGSRFAYTSSVDNDSSNFYANNRYFIYDLGSGESREVARQFDENLNIAAWSNDGIYATAWQKTRRPVYRLDPQTGSVEMFSGSKRLVYGLSFSKDGSKYAMSARDGDEINEVYLTDLEGTNSRKLTDFNDQITGWKTVDSEVISWNSRDGVEIEGILHKPLDYNPDQKYPLLVVIHGGPTGISLPSPVPGYVYPIVQWVNKGALVLEPNYRGSAGYGEEFRSLNVRNLGVGDAWDVLSGVDHLIEQGVADSTKLGSMGWSQGGYISAFLTTWSNRFEAVSVGAGISNWMTYYVNTDIHPFTRQYLKATPWEDLEIYERTSPMTYINNASTPTLIQHGEFDRRVPTPNAYELYQGLQDVGVESQLIIYEGFGHGINKPRERLAATWHNWIWFNKYIWGEEIEMPLE</sequence>
<dbReference type="GO" id="GO:0004252">
    <property type="term" value="F:serine-type endopeptidase activity"/>
    <property type="evidence" value="ECO:0007669"/>
    <property type="project" value="TreeGrafter"/>
</dbReference>
<comment type="caution">
    <text evidence="5">The sequence shown here is derived from an EMBL/GenBank/DDBJ whole genome shotgun (WGS) entry which is preliminary data.</text>
</comment>
<evidence type="ECO:0000256" key="3">
    <source>
        <dbReference type="SAM" id="SignalP"/>
    </source>
</evidence>
<evidence type="ECO:0000313" key="6">
    <source>
        <dbReference type="Proteomes" id="UP000245533"/>
    </source>
</evidence>
<evidence type="ECO:0000259" key="4">
    <source>
        <dbReference type="Pfam" id="PF00326"/>
    </source>
</evidence>
<dbReference type="SUPFAM" id="SSF82171">
    <property type="entry name" value="DPP6 N-terminal domain-like"/>
    <property type="match status" value="1"/>
</dbReference>
<dbReference type="Pfam" id="PF07676">
    <property type="entry name" value="PD40"/>
    <property type="match status" value="3"/>
</dbReference>
<dbReference type="PANTHER" id="PTHR42776">
    <property type="entry name" value="SERINE PEPTIDASE S9 FAMILY MEMBER"/>
    <property type="match status" value="1"/>
</dbReference>
<feature type="domain" description="Peptidase S9 prolyl oligopeptidase catalytic" evidence="4">
    <location>
        <begin position="476"/>
        <end position="675"/>
    </location>
</feature>
<dbReference type="AlphaFoldDB" id="A0A316TWV5"/>
<keyword evidence="1" id="KW-0378">Hydrolase</keyword>
<protein>
    <submittedName>
        <fullName evidence="5">Peptidase S9 family protein</fullName>
    </submittedName>
</protein>
<keyword evidence="6" id="KW-1185">Reference proteome</keyword>
<feature type="chain" id="PRO_5016378522" evidence="3">
    <location>
        <begin position="19"/>
        <end position="685"/>
    </location>
</feature>
<dbReference type="EMBL" id="QGGB01000005">
    <property type="protein sequence ID" value="PWN07044.1"/>
    <property type="molecule type" value="Genomic_DNA"/>
</dbReference>
<evidence type="ECO:0000313" key="5">
    <source>
        <dbReference type="EMBL" id="PWN07044.1"/>
    </source>
</evidence>
<dbReference type="InterPro" id="IPR011659">
    <property type="entry name" value="WD40"/>
</dbReference>
<dbReference type="InterPro" id="IPR011042">
    <property type="entry name" value="6-blade_b-propeller_TolB-like"/>
</dbReference>
<dbReference type="Proteomes" id="UP000245533">
    <property type="component" value="Unassembled WGS sequence"/>
</dbReference>
<dbReference type="OrthoDB" id="9812921at2"/>
<dbReference type="InterPro" id="IPR015943">
    <property type="entry name" value="WD40/YVTN_repeat-like_dom_sf"/>
</dbReference>
<keyword evidence="2" id="KW-0720">Serine protease</keyword>
<keyword evidence="3" id="KW-0732">Signal</keyword>
<dbReference type="GO" id="GO:0006508">
    <property type="term" value="P:proteolysis"/>
    <property type="evidence" value="ECO:0007669"/>
    <property type="project" value="InterPro"/>
</dbReference>
<dbReference type="InterPro" id="IPR001375">
    <property type="entry name" value="Peptidase_S9_cat"/>
</dbReference>
<dbReference type="Pfam" id="PF00326">
    <property type="entry name" value="Peptidase_S9"/>
    <property type="match status" value="1"/>
</dbReference>
<keyword evidence="2" id="KW-0645">Protease</keyword>
<dbReference type="SUPFAM" id="SSF53474">
    <property type="entry name" value="alpha/beta-Hydrolases"/>
    <property type="match status" value="1"/>
</dbReference>
<name>A0A316TWV5_9BACT</name>
<dbReference type="PANTHER" id="PTHR42776:SF27">
    <property type="entry name" value="DIPEPTIDYL PEPTIDASE FAMILY MEMBER 6"/>
    <property type="match status" value="1"/>
</dbReference>
<dbReference type="Gene3D" id="2.130.10.10">
    <property type="entry name" value="YVTN repeat-like/Quinoprotein amine dehydrogenase"/>
    <property type="match status" value="1"/>
</dbReference>
<dbReference type="RefSeq" id="WP_109646393.1">
    <property type="nucleotide sequence ID" value="NZ_QGGB01000005.1"/>
</dbReference>